<dbReference type="Pfam" id="PF13173">
    <property type="entry name" value="AAA_14"/>
    <property type="match status" value="1"/>
</dbReference>
<feature type="domain" description="AAA" evidence="1">
    <location>
        <begin position="2"/>
        <end position="72"/>
    </location>
</feature>
<sequence length="72" mass="7898">MVLMVGPRRLGKTTLVRKMGTSNRTYITLDDQTVLATAKSDPAGFIRGLDKALIDEVQRAPDLLLAIKKTVD</sequence>
<evidence type="ECO:0000259" key="1">
    <source>
        <dbReference type="Pfam" id="PF13173"/>
    </source>
</evidence>
<reference evidence="2" key="1">
    <citation type="submission" date="2013-11" db="EMBL/GenBank/DDBJ databases">
        <title>Draft genome sequence of the broad-host-range Rhizobium sp. LPU83 strain, a member of the low-genetic diversity Oregon-like Rhizobium sp. group.</title>
        <authorList>
            <person name="Wibberg D."/>
            <person name="Puehler A."/>
            <person name="Schlueter A."/>
        </authorList>
    </citation>
    <scope>NUCLEOTIDE SEQUENCE [LARGE SCALE GENOMIC DNA]</scope>
    <source>
        <strain evidence="2">LPU83</strain>
        <plasmid evidence="2">pLPU83c</plasmid>
    </source>
</reference>
<gene>
    <name evidence="2" type="ORF">LPU83_pLPU83c_0189</name>
</gene>
<dbReference type="InterPro" id="IPR027417">
    <property type="entry name" value="P-loop_NTPase"/>
</dbReference>
<dbReference type="Proteomes" id="UP000019443">
    <property type="component" value="Plasmid pLPU83c"/>
</dbReference>
<name>W6S2Y8_9HYPH</name>
<dbReference type="Gene3D" id="3.40.50.300">
    <property type="entry name" value="P-loop containing nucleotide triphosphate hydrolases"/>
    <property type="match status" value="1"/>
</dbReference>
<dbReference type="KEGG" id="rhl:LPU83_pLPU83c_0189"/>
<dbReference type="EMBL" id="HG916854">
    <property type="protein sequence ID" value="CDM60751.1"/>
    <property type="molecule type" value="Genomic_DNA"/>
</dbReference>
<dbReference type="PANTHER" id="PTHR43566:SF2">
    <property type="entry name" value="DUF4143 DOMAIN-CONTAINING PROTEIN"/>
    <property type="match status" value="1"/>
</dbReference>
<evidence type="ECO:0000313" key="3">
    <source>
        <dbReference type="Proteomes" id="UP000019443"/>
    </source>
</evidence>
<dbReference type="SUPFAM" id="SSF52540">
    <property type="entry name" value="P-loop containing nucleoside triphosphate hydrolases"/>
    <property type="match status" value="1"/>
</dbReference>
<keyword evidence="3" id="KW-1185">Reference proteome</keyword>
<dbReference type="PATRIC" id="fig|348824.6.peg.4890"/>
<accession>W6S2Y8</accession>
<dbReference type="PANTHER" id="PTHR43566">
    <property type="entry name" value="CONSERVED PROTEIN"/>
    <property type="match status" value="1"/>
</dbReference>
<dbReference type="HOGENOM" id="CLU_2719584_0_0_5"/>
<dbReference type="AlphaFoldDB" id="W6S2Y8"/>
<keyword evidence="2" id="KW-0614">Plasmid</keyword>
<protein>
    <recommendedName>
        <fullName evidence="1">AAA domain-containing protein</fullName>
    </recommendedName>
</protein>
<geneLocation type="plasmid" evidence="2 3">
    <name>pLPU83c</name>
</geneLocation>
<organism evidence="2 3">
    <name type="scientific">Rhizobium favelukesii</name>
    <dbReference type="NCBI Taxonomy" id="348824"/>
    <lineage>
        <taxon>Bacteria</taxon>
        <taxon>Pseudomonadati</taxon>
        <taxon>Pseudomonadota</taxon>
        <taxon>Alphaproteobacteria</taxon>
        <taxon>Hyphomicrobiales</taxon>
        <taxon>Rhizobiaceae</taxon>
        <taxon>Rhizobium/Agrobacterium group</taxon>
        <taxon>Rhizobium</taxon>
    </lineage>
</organism>
<proteinExistence type="predicted"/>
<evidence type="ECO:0000313" key="2">
    <source>
        <dbReference type="EMBL" id="CDM60751.1"/>
    </source>
</evidence>
<dbReference type="InterPro" id="IPR041682">
    <property type="entry name" value="AAA_14"/>
</dbReference>